<name>T1KUM6_TETUR</name>
<dbReference type="HOGENOM" id="CLU_3261162_0_0_1"/>
<dbReference type="Proteomes" id="UP000015104">
    <property type="component" value="Unassembled WGS sequence"/>
</dbReference>
<dbReference type="AlphaFoldDB" id="T1KUM6"/>
<organism evidence="1 2">
    <name type="scientific">Tetranychus urticae</name>
    <name type="common">Two-spotted spider mite</name>
    <dbReference type="NCBI Taxonomy" id="32264"/>
    <lineage>
        <taxon>Eukaryota</taxon>
        <taxon>Metazoa</taxon>
        <taxon>Ecdysozoa</taxon>
        <taxon>Arthropoda</taxon>
        <taxon>Chelicerata</taxon>
        <taxon>Arachnida</taxon>
        <taxon>Acari</taxon>
        <taxon>Acariformes</taxon>
        <taxon>Trombidiformes</taxon>
        <taxon>Prostigmata</taxon>
        <taxon>Eleutherengona</taxon>
        <taxon>Raphignathae</taxon>
        <taxon>Tetranychoidea</taxon>
        <taxon>Tetranychidae</taxon>
        <taxon>Tetranychus</taxon>
    </lineage>
</organism>
<evidence type="ECO:0000313" key="2">
    <source>
        <dbReference type="Proteomes" id="UP000015104"/>
    </source>
</evidence>
<evidence type="ECO:0000313" key="1">
    <source>
        <dbReference type="EnsemblMetazoa" id="tetur22g00590.1"/>
    </source>
</evidence>
<proteinExistence type="predicted"/>
<dbReference type="EnsemblMetazoa" id="tetur22g00590.1">
    <property type="protein sequence ID" value="tetur22g00590.1"/>
    <property type="gene ID" value="tetur22g00590"/>
</dbReference>
<accession>T1KUM6</accession>
<keyword evidence="2" id="KW-1185">Reference proteome</keyword>
<dbReference type="EMBL" id="CAEY01000578">
    <property type="status" value="NOT_ANNOTATED_CDS"/>
    <property type="molecule type" value="Genomic_DNA"/>
</dbReference>
<reference evidence="2" key="1">
    <citation type="submission" date="2011-08" db="EMBL/GenBank/DDBJ databases">
        <authorList>
            <person name="Rombauts S."/>
        </authorList>
    </citation>
    <scope>NUCLEOTIDE SEQUENCE</scope>
    <source>
        <strain evidence="2">London</strain>
    </source>
</reference>
<reference evidence="1" key="2">
    <citation type="submission" date="2015-06" db="UniProtKB">
        <authorList>
            <consortium name="EnsemblMetazoa"/>
        </authorList>
    </citation>
    <scope>IDENTIFICATION</scope>
</reference>
<sequence length="42" mass="5024">MMRMETQREAKNSLHLGSIFAHQMLEKLFLLYIFHQIDPFAS</sequence>
<protein>
    <submittedName>
        <fullName evidence="1">Uncharacterized protein</fullName>
    </submittedName>
</protein>